<keyword evidence="4 8" id="KW-1133">Transmembrane helix</keyword>
<feature type="transmembrane region" description="Helical" evidence="8">
    <location>
        <begin position="337"/>
        <end position="359"/>
    </location>
</feature>
<dbReference type="InterPro" id="IPR011701">
    <property type="entry name" value="MFS"/>
</dbReference>
<feature type="transmembrane region" description="Helical" evidence="8">
    <location>
        <begin position="35"/>
        <end position="52"/>
    </location>
</feature>
<reference evidence="10" key="1">
    <citation type="journal article" date="2023" name="Mol. Phylogenet. Evol.">
        <title>Genome-scale phylogeny and comparative genomics of the fungal order Sordariales.</title>
        <authorList>
            <person name="Hensen N."/>
            <person name="Bonometti L."/>
            <person name="Westerberg I."/>
            <person name="Brannstrom I.O."/>
            <person name="Guillou S."/>
            <person name="Cros-Aarteil S."/>
            <person name="Calhoun S."/>
            <person name="Haridas S."/>
            <person name="Kuo A."/>
            <person name="Mondo S."/>
            <person name="Pangilinan J."/>
            <person name="Riley R."/>
            <person name="LaButti K."/>
            <person name="Andreopoulos B."/>
            <person name="Lipzen A."/>
            <person name="Chen C."/>
            <person name="Yan M."/>
            <person name="Daum C."/>
            <person name="Ng V."/>
            <person name="Clum A."/>
            <person name="Steindorff A."/>
            <person name="Ohm R.A."/>
            <person name="Martin F."/>
            <person name="Silar P."/>
            <person name="Natvig D.O."/>
            <person name="Lalanne C."/>
            <person name="Gautier V."/>
            <person name="Ament-Velasquez S.L."/>
            <person name="Kruys A."/>
            <person name="Hutchinson M.I."/>
            <person name="Powell A.J."/>
            <person name="Barry K."/>
            <person name="Miller A.N."/>
            <person name="Grigoriev I.V."/>
            <person name="Debuchy R."/>
            <person name="Gladieux P."/>
            <person name="Hiltunen Thoren M."/>
            <person name="Johannesson H."/>
        </authorList>
    </citation>
    <scope>NUCLEOTIDE SEQUENCE</scope>
    <source>
        <strain evidence="10">PSN309</strain>
    </source>
</reference>
<gene>
    <name evidence="10" type="ORF">QBC35DRAFT_548750</name>
</gene>
<feature type="transmembrane region" description="Helical" evidence="8">
    <location>
        <begin position="231"/>
        <end position="250"/>
    </location>
</feature>
<dbReference type="Pfam" id="PF07690">
    <property type="entry name" value="MFS_1"/>
    <property type="match status" value="1"/>
</dbReference>
<feature type="transmembrane region" description="Helical" evidence="8">
    <location>
        <begin position="366"/>
        <end position="385"/>
    </location>
</feature>
<comment type="caution">
    <text evidence="10">The sequence shown here is derived from an EMBL/GenBank/DDBJ whole genome shotgun (WGS) entry which is preliminary data.</text>
</comment>
<protein>
    <submittedName>
        <fullName evidence="10">Major facilitator superfamily domain-containing protein</fullName>
    </submittedName>
</protein>
<evidence type="ECO:0000313" key="10">
    <source>
        <dbReference type="EMBL" id="KAK4188648.1"/>
    </source>
</evidence>
<dbReference type="AlphaFoldDB" id="A0AAN7AIM5"/>
<evidence type="ECO:0000259" key="9">
    <source>
        <dbReference type="PROSITE" id="PS50850"/>
    </source>
</evidence>
<evidence type="ECO:0000256" key="8">
    <source>
        <dbReference type="SAM" id="Phobius"/>
    </source>
</evidence>
<feature type="transmembrane region" description="Helical" evidence="8">
    <location>
        <begin position="128"/>
        <end position="149"/>
    </location>
</feature>
<evidence type="ECO:0000256" key="7">
    <source>
        <dbReference type="SAM" id="MobiDB-lite"/>
    </source>
</evidence>
<feature type="region of interest" description="Disordered" evidence="7">
    <location>
        <begin position="551"/>
        <end position="581"/>
    </location>
</feature>
<feature type="transmembrane region" description="Helical" evidence="8">
    <location>
        <begin position="161"/>
        <end position="179"/>
    </location>
</feature>
<feature type="compositionally biased region" description="Basic and acidic residues" evidence="7">
    <location>
        <begin position="552"/>
        <end position="566"/>
    </location>
</feature>
<organism evidence="10 11">
    <name type="scientific">Podospora australis</name>
    <dbReference type="NCBI Taxonomy" id="1536484"/>
    <lineage>
        <taxon>Eukaryota</taxon>
        <taxon>Fungi</taxon>
        <taxon>Dikarya</taxon>
        <taxon>Ascomycota</taxon>
        <taxon>Pezizomycotina</taxon>
        <taxon>Sordariomycetes</taxon>
        <taxon>Sordariomycetidae</taxon>
        <taxon>Sordariales</taxon>
        <taxon>Podosporaceae</taxon>
        <taxon>Podospora</taxon>
    </lineage>
</organism>
<sequence length="581" mass="63184">MSENEPSKEANQDNTSEESSPIPEDATSFKPTARFWAILATLAVIGLLSALENTVVTTALPHIVTELNLGENYIWVTNVFFLTGAAVQPLFGQLANIFGRRWVTMVIVALFTLGSGIAGGASNGAMLIAGRAVQGMGAGGIYIIIDIIISDLVPLRQRGNYIAVILVIYTIGLAIGPWVGGEIVATTTWRWVFYINLPIGALSLLLIYLFLHVTHTRTHTLAQKLRRIDILGNILLISSTVSILYALTYANTSPSLSWSSPHILTPLLLGLCLGLPSFIFYERFPLEPIIPTMLFRNRTSALILADTFLNSALLYWVLFFLPVYFQAVLGASPPRAGVLLLPAIPFGLPGAVVAVLLMTKFGRYKPLHLIGFGANLIGMGLFTLLDQSSSLATVVLFQAVAAVGSGFVLNTLLPAVQAQLEEKYQAQVTAAWSFMRSFGSIWGVAIPAAILGTRFEKLARERIADEQVLGMLLGDGGDGGNGNKGYENAYAEFIWGNIQGKTREVVVGVYVDALKLIWYVSMGFAAVNLLVAVFEREVVLRTELETEYEMVEGNRDMHGDGRKRDEEEAVTGGEEEGVEHR</sequence>
<feature type="compositionally biased region" description="Acidic residues" evidence="7">
    <location>
        <begin position="567"/>
        <end position="581"/>
    </location>
</feature>
<feature type="transmembrane region" description="Helical" evidence="8">
    <location>
        <begin position="103"/>
        <end position="122"/>
    </location>
</feature>
<evidence type="ECO:0000256" key="6">
    <source>
        <dbReference type="ARBA" id="ARBA00023180"/>
    </source>
</evidence>
<dbReference type="PANTHER" id="PTHR23501">
    <property type="entry name" value="MAJOR FACILITATOR SUPERFAMILY"/>
    <property type="match status" value="1"/>
</dbReference>
<feature type="compositionally biased region" description="Basic and acidic residues" evidence="7">
    <location>
        <begin position="1"/>
        <end position="11"/>
    </location>
</feature>
<dbReference type="InterPro" id="IPR020846">
    <property type="entry name" value="MFS_dom"/>
</dbReference>
<proteinExistence type="predicted"/>
<dbReference type="InterPro" id="IPR036259">
    <property type="entry name" value="MFS_trans_sf"/>
</dbReference>
<keyword evidence="11" id="KW-1185">Reference proteome</keyword>
<dbReference type="Gene3D" id="1.20.1250.20">
    <property type="entry name" value="MFS general substrate transporter like domains"/>
    <property type="match status" value="1"/>
</dbReference>
<feature type="transmembrane region" description="Helical" evidence="8">
    <location>
        <begin position="434"/>
        <end position="452"/>
    </location>
</feature>
<feature type="transmembrane region" description="Helical" evidence="8">
    <location>
        <begin position="391"/>
        <end position="413"/>
    </location>
</feature>
<feature type="region of interest" description="Disordered" evidence="7">
    <location>
        <begin position="1"/>
        <end position="25"/>
    </location>
</feature>
<keyword evidence="2" id="KW-0813">Transport</keyword>
<comment type="subcellular location">
    <subcellularLocation>
        <location evidence="1">Membrane</location>
        <topology evidence="1">Multi-pass membrane protein</topology>
    </subcellularLocation>
</comment>
<reference evidence="10" key="2">
    <citation type="submission" date="2023-05" db="EMBL/GenBank/DDBJ databases">
        <authorList>
            <consortium name="Lawrence Berkeley National Laboratory"/>
            <person name="Steindorff A."/>
            <person name="Hensen N."/>
            <person name="Bonometti L."/>
            <person name="Westerberg I."/>
            <person name="Brannstrom I.O."/>
            <person name="Guillou S."/>
            <person name="Cros-Aarteil S."/>
            <person name="Calhoun S."/>
            <person name="Haridas S."/>
            <person name="Kuo A."/>
            <person name="Mondo S."/>
            <person name="Pangilinan J."/>
            <person name="Riley R."/>
            <person name="Labutti K."/>
            <person name="Andreopoulos B."/>
            <person name="Lipzen A."/>
            <person name="Chen C."/>
            <person name="Yanf M."/>
            <person name="Daum C."/>
            <person name="Ng V."/>
            <person name="Clum A."/>
            <person name="Ohm R."/>
            <person name="Martin F."/>
            <person name="Silar P."/>
            <person name="Natvig D."/>
            <person name="Lalanne C."/>
            <person name="Gautier V."/>
            <person name="Ament-Velasquez S.L."/>
            <person name="Kruys A."/>
            <person name="Hutchinson M.I."/>
            <person name="Powell A.J."/>
            <person name="Barry K."/>
            <person name="Miller A.N."/>
            <person name="Grigoriev I.V."/>
            <person name="Debuchy R."/>
            <person name="Gladieux P."/>
            <person name="Thoren M.H."/>
            <person name="Johannesson H."/>
        </authorList>
    </citation>
    <scope>NUCLEOTIDE SEQUENCE</scope>
    <source>
        <strain evidence="10">PSN309</strain>
    </source>
</reference>
<evidence type="ECO:0000256" key="2">
    <source>
        <dbReference type="ARBA" id="ARBA00022448"/>
    </source>
</evidence>
<dbReference type="PRINTS" id="PR01036">
    <property type="entry name" value="TCRTETB"/>
</dbReference>
<feature type="domain" description="Major facilitator superfamily (MFS) profile" evidence="9">
    <location>
        <begin position="38"/>
        <end position="540"/>
    </location>
</feature>
<dbReference type="Gene3D" id="1.20.1720.10">
    <property type="entry name" value="Multidrug resistance protein D"/>
    <property type="match status" value="1"/>
</dbReference>
<dbReference type="PROSITE" id="PS50850">
    <property type="entry name" value="MFS"/>
    <property type="match status" value="1"/>
</dbReference>
<dbReference type="Proteomes" id="UP001302126">
    <property type="component" value="Unassembled WGS sequence"/>
</dbReference>
<feature type="transmembrane region" description="Helical" evidence="8">
    <location>
        <begin position="262"/>
        <end position="281"/>
    </location>
</feature>
<evidence type="ECO:0000256" key="5">
    <source>
        <dbReference type="ARBA" id="ARBA00023136"/>
    </source>
</evidence>
<evidence type="ECO:0000256" key="3">
    <source>
        <dbReference type="ARBA" id="ARBA00022692"/>
    </source>
</evidence>
<keyword evidence="5 8" id="KW-0472">Membrane</keyword>
<keyword evidence="6" id="KW-0325">Glycoprotein</keyword>
<dbReference type="EMBL" id="MU864385">
    <property type="protein sequence ID" value="KAK4188648.1"/>
    <property type="molecule type" value="Genomic_DNA"/>
</dbReference>
<keyword evidence="3 8" id="KW-0812">Transmembrane</keyword>
<feature type="transmembrane region" description="Helical" evidence="8">
    <location>
        <begin position="302"/>
        <end position="325"/>
    </location>
</feature>
<feature type="transmembrane region" description="Helical" evidence="8">
    <location>
        <begin position="72"/>
        <end position="91"/>
    </location>
</feature>
<dbReference type="GO" id="GO:0005886">
    <property type="term" value="C:plasma membrane"/>
    <property type="evidence" value="ECO:0007669"/>
    <property type="project" value="TreeGrafter"/>
</dbReference>
<dbReference type="GO" id="GO:0022857">
    <property type="term" value="F:transmembrane transporter activity"/>
    <property type="evidence" value="ECO:0007669"/>
    <property type="project" value="InterPro"/>
</dbReference>
<dbReference type="SUPFAM" id="SSF103473">
    <property type="entry name" value="MFS general substrate transporter"/>
    <property type="match status" value="1"/>
</dbReference>
<accession>A0AAN7AIM5</accession>
<evidence type="ECO:0000313" key="11">
    <source>
        <dbReference type="Proteomes" id="UP001302126"/>
    </source>
</evidence>
<feature type="transmembrane region" description="Helical" evidence="8">
    <location>
        <begin position="191"/>
        <end position="211"/>
    </location>
</feature>
<evidence type="ECO:0000256" key="4">
    <source>
        <dbReference type="ARBA" id="ARBA00022989"/>
    </source>
</evidence>
<dbReference type="PANTHER" id="PTHR23501:SF187">
    <property type="entry name" value="MAJOR FACILITATOR SUPERFAMILY (MFS) PROFILE DOMAIN-CONTAINING PROTEIN"/>
    <property type="match status" value="1"/>
</dbReference>
<feature type="transmembrane region" description="Helical" evidence="8">
    <location>
        <begin position="516"/>
        <end position="534"/>
    </location>
</feature>
<name>A0AAN7AIM5_9PEZI</name>
<evidence type="ECO:0000256" key="1">
    <source>
        <dbReference type="ARBA" id="ARBA00004141"/>
    </source>
</evidence>